<accession>A0AAD2CUY5</accession>
<sequence>MANENHEEEGESAPLPKNITVTNENLVTKHPLVHRGLGLTDNFGVELAIVVGSAIFFRRLWILHGIHFIVLRRTLRLAIAWIDYFFEAGIYEEIKRTAVYIFRFYLNHTEKALSGDSMRLFFAASWLQTYNAWGYHIWFAILRRQYKHVNKLELNEQEDKLQTTEMLVEKRRQQQGQQKP</sequence>
<reference evidence="1" key="1">
    <citation type="submission" date="2023-08" db="EMBL/GenBank/DDBJ databases">
        <authorList>
            <person name="Audoor S."/>
            <person name="Bilcke G."/>
        </authorList>
    </citation>
    <scope>NUCLEOTIDE SEQUENCE</scope>
</reference>
<name>A0AAD2CUY5_9STRA</name>
<dbReference type="AlphaFoldDB" id="A0AAD2CUY5"/>
<keyword evidence="2" id="KW-1185">Reference proteome</keyword>
<evidence type="ECO:0000313" key="2">
    <source>
        <dbReference type="Proteomes" id="UP001295423"/>
    </source>
</evidence>
<evidence type="ECO:0000313" key="1">
    <source>
        <dbReference type="EMBL" id="CAJ1942516.1"/>
    </source>
</evidence>
<organism evidence="1 2">
    <name type="scientific">Cylindrotheca closterium</name>
    <dbReference type="NCBI Taxonomy" id="2856"/>
    <lineage>
        <taxon>Eukaryota</taxon>
        <taxon>Sar</taxon>
        <taxon>Stramenopiles</taxon>
        <taxon>Ochrophyta</taxon>
        <taxon>Bacillariophyta</taxon>
        <taxon>Bacillariophyceae</taxon>
        <taxon>Bacillariophycidae</taxon>
        <taxon>Bacillariales</taxon>
        <taxon>Bacillariaceae</taxon>
        <taxon>Cylindrotheca</taxon>
    </lineage>
</organism>
<dbReference type="Proteomes" id="UP001295423">
    <property type="component" value="Unassembled WGS sequence"/>
</dbReference>
<dbReference type="EMBL" id="CAKOGP040001112">
    <property type="protein sequence ID" value="CAJ1942516.1"/>
    <property type="molecule type" value="Genomic_DNA"/>
</dbReference>
<comment type="caution">
    <text evidence="1">The sequence shown here is derived from an EMBL/GenBank/DDBJ whole genome shotgun (WGS) entry which is preliminary data.</text>
</comment>
<gene>
    <name evidence="1" type="ORF">CYCCA115_LOCUS7986</name>
</gene>
<proteinExistence type="predicted"/>
<protein>
    <submittedName>
        <fullName evidence="1">Uncharacterized protein</fullName>
    </submittedName>
</protein>